<protein>
    <recommendedName>
        <fullName evidence="3">Glutaredoxin</fullName>
    </recommendedName>
</protein>
<accession>A0A4Y5FFR0</accession>
<sequence>MNEKDKPFAIIYHTKNCQKCRQTARMLNIKTELRLIDRANGDNSDIIDYMDIHGMSSAPLVRVYEDSQLVDEWNDFNIDKIKSTNKKYDYEMFK</sequence>
<proteinExistence type="predicted"/>
<reference evidence="1" key="1">
    <citation type="submission" date="2019-02" db="EMBL/GenBank/DDBJ databases">
        <title>Isolation of virulent Lactobacillus brevis phages.</title>
        <authorList>
            <person name="Feyereisen M."/>
            <person name="Mahony J."/>
            <person name="O'Sullivan T."/>
            <person name="van Sinderen D."/>
        </authorList>
    </citation>
    <scope>NUCLEOTIDE SEQUENCE [LARGE SCALE GENOMIC DNA]</scope>
</reference>
<keyword evidence="2" id="KW-1185">Reference proteome</keyword>
<dbReference type="SUPFAM" id="SSF52833">
    <property type="entry name" value="Thioredoxin-like"/>
    <property type="match status" value="1"/>
</dbReference>
<dbReference type="Gene3D" id="3.40.30.10">
    <property type="entry name" value="Glutaredoxin"/>
    <property type="match status" value="1"/>
</dbReference>
<organism evidence="1 2">
    <name type="scientific">Lactobacillus phage SAC12B</name>
    <dbReference type="NCBI Taxonomy" id="2510941"/>
    <lineage>
        <taxon>Viruses</taxon>
        <taxon>Duplodnaviria</taxon>
        <taxon>Heunggongvirae</taxon>
        <taxon>Uroviricota</taxon>
        <taxon>Caudoviricetes</taxon>
        <taxon>Herelleviridae</taxon>
        <taxon>Tybeckvirus</taxon>
        <taxon>Tybeckvirus SAC12B</taxon>
    </lineage>
</organism>
<dbReference type="InterPro" id="IPR036249">
    <property type="entry name" value="Thioredoxin-like_sf"/>
</dbReference>
<evidence type="ECO:0008006" key="3">
    <source>
        <dbReference type="Google" id="ProtNLM"/>
    </source>
</evidence>
<evidence type="ECO:0000313" key="2">
    <source>
        <dbReference type="Proteomes" id="UP000306187"/>
    </source>
</evidence>
<gene>
    <name evidence="1" type="ORF">SAC12B_0163</name>
</gene>
<dbReference type="Proteomes" id="UP000306187">
    <property type="component" value="Segment"/>
</dbReference>
<dbReference type="EMBL" id="MK504446">
    <property type="protein sequence ID" value="QBJ03952.1"/>
    <property type="molecule type" value="Genomic_DNA"/>
</dbReference>
<evidence type="ECO:0000313" key="1">
    <source>
        <dbReference type="EMBL" id="QBJ03952.1"/>
    </source>
</evidence>
<name>A0A4Y5FFR0_9CAUD</name>